<feature type="domain" description="YqgF/RNase H-like" evidence="5">
    <location>
        <begin position="12"/>
        <end position="109"/>
    </location>
</feature>
<dbReference type="GO" id="GO:0016787">
    <property type="term" value="F:hydrolase activity"/>
    <property type="evidence" value="ECO:0007669"/>
    <property type="project" value="UniProtKB-KW"/>
</dbReference>
<dbReference type="Pfam" id="PF03652">
    <property type="entry name" value="RuvX"/>
    <property type="match status" value="1"/>
</dbReference>
<protein>
    <submittedName>
        <fullName evidence="6">Unannotated protein</fullName>
    </submittedName>
</protein>
<dbReference type="Gene3D" id="3.30.420.140">
    <property type="entry name" value="YqgF/RNase H-like domain"/>
    <property type="match status" value="1"/>
</dbReference>
<dbReference type="SMART" id="SM00732">
    <property type="entry name" value="YqgFc"/>
    <property type="match status" value="1"/>
</dbReference>
<reference evidence="6" key="1">
    <citation type="submission" date="2020-05" db="EMBL/GenBank/DDBJ databases">
        <authorList>
            <person name="Chiriac C."/>
            <person name="Salcher M."/>
            <person name="Ghai R."/>
            <person name="Kavagutti S V."/>
        </authorList>
    </citation>
    <scope>NUCLEOTIDE SEQUENCE</scope>
</reference>
<evidence type="ECO:0000256" key="4">
    <source>
        <dbReference type="ARBA" id="ARBA00022801"/>
    </source>
</evidence>
<dbReference type="GO" id="GO:0004518">
    <property type="term" value="F:nuclease activity"/>
    <property type="evidence" value="ECO:0007669"/>
    <property type="project" value="UniProtKB-KW"/>
</dbReference>
<dbReference type="InterPro" id="IPR037027">
    <property type="entry name" value="YqgF/RNaseH-like_dom_sf"/>
</dbReference>
<dbReference type="GO" id="GO:0000967">
    <property type="term" value="P:rRNA 5'-end processing"/>
    <property type="evidence" value="ECO:0007669"/>
    <property type="project" value="TreeGrafter"/>
</dbReference>
<keyword evidence="3" id="KW-0540">Nuclease</keyword>
<dbReference type="NCBIfam" id="TIGR00250">
    <property type="entry name" value="RNAse_H_YqgF"/>
    <property type="match status" value="1"/>
</dbReference>
<dbReference type="EMBL" id="CAEZTJ010000001">
    <property type="protein sequence ID" value="CAB4558932.1"/>
    <property type="molecule type" value="Genomic_DNA"/>
</dbReference>
<sequence>MSEIPSPSLLKGRRLALDFGLSRIGVAVSDPDGQFAFPTSVLDAQAWETDLSKILEEYEPVIIYIGYPVNLSGDAGSSARLAREFAIEVASMHAIQIRLVDERLTTKSALSEMRASGKSEKEGRGEVDAVAATLLLEGVLLTERNTLRYAGSEL</sequence>
<dbReference type="HAMAP" id="MF_00651">
    <property type="entry name" value="Nuclease_YqgF"/>
    <property type="match status" value="1"/>
</dbReference>
<dbReference type="InterPro" id="IPR005227">
    <property type="entry name" value="YqgF"/>
</dbReference>
<dbReference type="AlphaFoldDB" id="A0A6J6D572"/>
<accession>A0A6J6D572</accession>
<evidence type="ECO:0000256" key="3">
    <source>
        <dbReference type="ARBA" id="ARBA00022722"/>
    </source>
</evidence>
<dbReference type="PANTHER" id="PTHR33317:SF4">
    <property type="entry name" value="POLYNUCLEOTIDYL TRANSFERASE, RIBONUCLEASE H-LIKE SUPERFAMILY PROTEIN"/>
    <property type="match status" value="1"/>
</dbReference>
<name>A0A6J6D572_9ZZZZ</name>
<dbReference type="PANTHER" id="PTHR33317">
    <property type="entry name" value="POLYNUCLEOTIDYL TRANSFERASE, RIBONUCLEASE H-LIKE SUPERFAMILY PROTEIN"/>
    <property type="match status" value="1"/>
</dbReference>
<evidence type="ECO:0000256" key="2">
    <source>
        <dbReference type="ARBA" id="ARBA00022517"/>
    </source>
</evidence>
<keyword evidence="2" id="KW-0690">Ribosome biogenesis</keyword>
<dbReference type="GO" id="GO:0005829">
    <property type="term" value="C:cytosol"/>
    <property type="evidence" value="ECO:0007669"/>
    <property type="project" value="TreeGrafter"/>
</dbReference>
<dbReference type="InterPro" id="IPR006641">
    <property type="entry name" value="YqgF/RNaseH-like_dom"/>
</dbReference>
<evidence type="ECO:0000256" key="1">
    <source>
        <dbReference type="ARBA" id="ARBA00022490"/>
    </source>
</evidence>
<gene>
    <name evidence="6" type="ORF">UFOPK1650_00024</name>
</gene>
<evidence type="ECO:0000313" key="6">
    <source>
        <dbReference type="EMBL" id="CAB4558932.1"/>
    </source>
</evidence>
<organism evidence="6">
    <name type="scientific">freshwater metagenome</name>
    <dbReference type="NCBI Taxonomy" id="449393"/>
    <lineage>
        <taxon>unclassified sequences</taxon>
        <taxon>metagenomes</taxon>
        <taxon>ecological metagenomes</taxon>
    </lineage>
</organism>
<keyword evidence="4" id="KW-0378">Hydrolase</keyword>
<dbReference type="SUPFAM" id="SSF53098">
    <property type="entry name" value="Ribonuclease H-like"/>
    <property type="match status" value="1"/>
</dbReference>
<dbReference type="CDD" id="cd16964">
    <property type="entry name" value="YqgF"/>
    <property type="match status" value="1"/>
</dbReference>
<proteinExistence type="inferred from homology"/>
<evidence type="ECO:0000259" key="5">
    <source>
        <dbReference type="SMART" id="SM00732"/>
    </source>
</evidence>
<dbReference type="InterPro" id="IPR012337">
    <property type="entry name" value="RNaseH-like_sf"/>
</dbReference>
<keyword evidence="1" id="KW-0963">Cytoplasm</keyword>